<dbReference type="Proteomes" id="UP000000491">
    <property type="component" value="Chromosome"/>
</dbReference>
<dbReference type="PANTHER" id="PTHR30203:SF20">
    <property type="entry name" value="MULTIDRUG RESISTANCE OUTER MEMBRANE PROTEIN MDTP-RELATED"/>
    <property type="match status" value="1"/>
</dbReference>
<name>F8EUJ7_ZYMMT</name>
<evidence type="ECO:0000256" key="3">
    <source>
        <dbReference type="ARBA" id="ARBA00022452"/>
    </source>
</evidence>
<dbReference type="GO" id="GO:0005886">
    <property type="term" value="C:plasma membrane"/>
    <property type="evidence" value="ECO:0007669"/>
    <property type="project" value="UniProtKB-SubCell"/>
</dbReference>
<dbReference type="PANTHER" id="PTHR30203">
    <property type="entry name" value="OUTER MEMBRANE CATION EFFLUX PROTEIN"/>
    <property type="match status" value="1"/>
</dbReference>
<protein>
    <submittedName>
        <fullName evidence="10">RND efflux system, outer membrane lipoprotein, NodT family</fullName>
    </submittedName>
</protein>
<evidence type="ECO:0000256" key="2">
    <source>
        <dbReference type="ARBA" id="ARBA00007613"/>
    </source>
</evidence>
<evidence type="ECO:0000256" key="1">
    <source>
        <dbReference type="ARBA" id="ARBA00004370"/>
    </source>
</evidence>
<dbReference type="GO" id="GO:0015562">
    <property type="term" value="F:efflux transmembrane transporter activity"/>
    <property type="evidence" value="ECO:0007669"/>
    <property type="project" value="InterPro"/>
</dbReference>
<evidence type="ECO:0000256" key="5">
    <source>
        <dbReference type="ARBA" id="ARBA00022729"/>
    </source>
</evidence>
<keyword evidence="8 9" id="KW-0449">Lipoprotein</keyword>
<evidence type="ECO:0000256" key="8">
    <source>
        <dbReference type="ARBA" id="ARBA00023288"/>
    </source>
</evidence>
<dbReference type="NCBIfam" id="TIGR01845">
    <property type="entry name" value="outer_NodT"/>
    <property type="match status" value="1"/>
</dbReference>
<keyword evidence="7 9" id="KW-0564">Palmitate</keyword>
<organism evidence="10 11">
    <name type="scientific">Zymomonas mobilis subsp. pomaceae (strain ATCC 29192 / DSM 22645 / JCM 10191 / CCUG 17912 / NBRC 13757 / NCIMB 11200 / NRRL B-4491 / Barker I)</name>
    <dbReference type="NCBI Taxonomy" id="579138"/>
    <lineage>
        <taxon>Bacteria</taxon>
        <taxon>Pseudomonadati</taxon>
        <taxon>Pseudomonadota</taxon>
        <taxon>Alphaproteobacteria</taxon>
        <taxon>Sphingomonadales</taxon>
        <taxon>Zymomonadaceae</taxon>
        <taxon>Zymomonas</taxon>
    </lineage>
</organism>
<evidence type="ECO:0000256" key="6">
    <source>
        <dbReference type="ARBA" id="ARBA00023136"/>
    </source>
</evidence>
<evidence type="ECO:0000256" key="9">
    <source>
        <dbReference type="RuleBase" id="RU362097"/>
    </source>
</evidence>
<reference evidence="10 11" key="1">
    <citation type="journal article" date="2011" name="J. Bacteriol.">
        <title>Genome sequence of the ethanol-producing Zymomonas mobilis subsp. pomaceae lectotype strain ATCC 29192.</title>
        <authorList>
            <person name="Kouvelis V.N."/>
            <person name="Davenport K.W."/>
            <person name="Brettin T.S."/>
            <person name="Bruce D."/>
            <person name="Detter C."/>
            <person name="Han C.S."/>
            <person name="Nolan M."/>
            <person name="Tapia R."/>
            <person name="Damoulaki A."/>
            <person name="Kyrpides N.C."/>
            <person name="Typas M.A."/>
            <person name="Pappas K.M."/>
        </authorList>
    </citation>
    <scope>NUCLEOTIDE SEQUENCE [LARGE SCALE GENOMIC DNA]</scope>
    <source>
        <strain evidence="11">ATCC 29192 / DSM 22645 / JCM 10191 / CCUG 17912 / NBRC 13757 / NCIMB 11200 / NRRL B-4491 / Barker I</strain>
    </source>
</reference>
<comment type="subcellular location">
    <subcellularLocation>
        <location evidence="9">Cell membrane</location>
        <topology evidence="9">Lipid-anchor</topology>
    </subcellularLocation>
    <subcellularLocation>
        <location evidence="1">Membrane</location>
    </subcellularLocation>
</comment>
<evidence type="ECO:0000313" key="11">
    <source>
        <dbReference type="Proteomes" id="UP000000491"/>
    </source>
</evidence>
<dbReference type="HOGENOM" id="CLU_012817_13_2_5"/>
<dbReference type="InterPro" id="IPR010131">
    <property type="entry name" value="MdtP/NodT-like"/>
</dbReference>
<gene>
    <name evidence="10" type="ordered locus">Zymop_0310</name>
</gene>
<dbReference type="eggNOG" id="COG1538">
    <property type="taxonomic scope" value="Bacteria"/>
</dbReference>
<dbReference type="Gene3D" id="2.20.200.10">
    <property type="entry name" value="Outer membrane efflux proteins (OEP)"/>
    <property type="match status" value="1"/>
</dbReference>
<comment type="similarity">
    <text evidence="2 9">Belongs to the outer membrane factor (OMF) (TC 1.B.17) family.</text>
</comment>
<keyword evidence="5" id="KW-0732">Signal</keyword>
<dbReference type="Pfam" id="PF02321">
    <property type="entry name" value="OEP"/>
    <property type="match status" value="2"/>
</dbReference>
<dbReference type="EMBL" id="CP002865">
    <property type="protein sequence ID" value="AEI37213.1"/>
    <property type="molecule type" value="Genomic_DNA"/>
</dbReference>
<dbReference type="Gene3D" id="1.20.1600.10">
    <property type="entry name" value="Outer membrane efflux proteins (OEP)"/>
    <property type="match status" value="1"/>
</dbReference>
<dbReference type="InterPro" id="IPR003423">
    <property type="entry name" value="OMP_efflux"/>
</dbReference>
<accession>F8EUJ7</accession>
<dbReference type="SUPFAM" id="SSF56954">
    <property type="entry name" value="Outer membrane efflux proteins (OEP)"/>
    <property type="match status" value="1"/>
</dbReference>
<keyword evidence="6 9" id="KW-0472">Membrane</keyword>
<proteinExistence type="inferred from homology"/>
<sequence>MNLKQSIIISLSSATLLLTGCASIPHLGKAPKMRDAHDYASVQSLAGNGAPWPGEGWWKSYDDPQLNGLMTEALAKAPDMAIARARVLSASGSKQRAGAGLLPSINGFMGTGAGHFMRDKEIRQLTGNPNMQDWGDGGASFLTINYNIDIWGGYHAQLAAATSEAKAVQVDLQEAALMLTTGIAAAYANLSRLFEERAVLERTLEVRSYILKLSEQRLGHGLDNDASMQDASSRQANARAELVANQESIDITRHQIAALMGAGPDRGMAITRPQSEKLRAIGLPDNAAINLLGRRPDVVAAKLTAEAANYRIKTAKTQFYPNVSLAGIVGYQTRALEHMATHGMALGAASAALNLPIFKGGQLSGQYRETRAAYDEAVGNYDKTLTNALQQVADAATSQRQLNQQLDQTRQALNHAELSYRVLTDRYRSGLVTYIEVLQGEENILSLKKAVADLQARAFQLDVSLVQALGGGFTAA</sequence>
<dbReference type="RefSeq" id="WP_013933612.1">
    <property type="nucleotide sequence ID" value="NC_015709.1"/>
</dbReference>
<evidence type="ECO:0000256" key="4">
    <source>
        <dbReference type="ARBA" id="ARBA00022692"/>
    </source>
</evidence>
<dbReference type="PATRIC" id="fig|579138.3.peg.327"/>
<dbReference type="AlphaFoldDB" id="F8EUJ7"/>
<evidence type="ECO:0000256" key="7">
    <source>
        <dbReference type="ARBA" id="ARBA00023139"/>
    </source>
</evidence>
<dbReference type="KEGG" id="zmp:Zymop_0310"/>
<keyword evidence="4 9" id="KW-0812">Transmembrane</keyword>
<evidence type="ECO:0000313" key="10">
    <source>
        <dbReference type="EMBL" id="AEI37213.1"/>
    </source>
</evidence>
<dbReference type="STRING" id="579138.Zymop_0310"/>
<keyword evidence="3 9" id="KW-1134">Transmembrane beta strand</keyword>
<dbReference type="PROSITE" id="PS51257">
    <property type="entry name" value="PROKAR_LIPOPROTEIN"/>
    <property type="match status" value="1"/>
</dbReference>